<dbReference type="OrthoDB" id="199930at2759"/>
<dbReference type="Proteomes" id="UP000769528">
    <property type="component" value="Unassembled WGS sequence"/>
</dbReference>
<evidence type="ECO:0000256" key="5">
    <source>
        <dbReference type="ARBA" id="ARBA00022692"/>
    </source>
</evidence>
<dbReference type="PANTHER" id="PTHR21576">
    <property type="entry name" value="UNCHARACTERIZED NODULIN-LIKE PROTEIN"/>
    <property type="match status" value="1"/>
</dbReference>
<comment type="similarity">
    <text evidence="2">Belongs to the major facilitator superfamily.</text>
</comment>
<evidence type="ECO:0000313" key="10">
    <source>
        <dbReference type="EMBL" id="KAH3680347.1"/>
    </source>
</evidence>
<keyword evidence="3" id="KW-0813">Transport</keyword>
<dbReference type="SUPFAM" id="SSF103473">
    <property type="entry name" value="MFS general substrate transporter"/>
    <property type="match status" value="1"/>
</dbReference>
<feature type="transmembrane region" description="Helical" evidence="9">
    <location>
        <begin position="121"/>
        <end position="142"/>
    </location>
</feature>
<feature type="transmembrane region" description="Helical" evidence="9">
    <location>
        <begin position="80"/>
        <end position="101"/>
    </location>
</feature>
<organism evidence="10 11">
    <name type="scientific">Wickerhamomyces mucosus</name>
    <dbReference type="NCBI Taxonomy" id="1378264"/>
    <lineage>
        <taxon>Eukaryota</taxon>
        <taxon>Fungi</taxon>
        <taxon>Dikarya</taxon>
        <taxon>Ascomycota</taxon>
        <taxon>Saccharomycotina</taxon>
        <taxon>Saccharomycetes</taxon>
        <taxon>Phaffomycetales</taxon>
        <taxon>Wickerhamomycetaceae</taxon>
        <taxon>Wickerhamomyces</taxon>
    </lineage>
</organism>
<dbReference type="Gene3D" id="1.20.1250.20">
    <property type="entry name" value="MFS general substrate transporter like domains"/>
    <property type="match status" value="1"/>
</dbReference>
<dbReference type="InterPro" id="IPR036259">
    <property type="entry name" value="MFS_trans_sf"/>
</dbReference>
<feature type="transmembrane region" description="Helical" evidence="9">
    <location>
        <begin position="18"/>
        <end position="39"/>
    </location>
</feature>
<feature type="transmembrane region" description="Helical" evidence="9">
    <location>
        <begin position="176"/>
        <end position="196"/>
    </location>
</feature>
<keyword evidence="4" id="KW-0926">Vacuole</keyword>
<dbReference type="InterPro" id="IPR011701">
    <property type="entry name" value="MFS"/>
</dbReference>
<dbReference type="GO" id="GO:0000329">
    <property type="term" value="C:fungal-type vacuole membrane"/>
    <property type="evidence" value="ECO:0007669"/>
    <property type="project" value="TreeGrafter"/>
</dbReference>
<evidence type="ECO:0000256" key="6">
    <source>
        <dbReference type="ARBA" id="ARBA00022989"/>
    </source>
</evidence>
<gene>
    <name evidence="10" type="ORF">WICMUC_000414</name>
</gene>
<sequence length="377" mass="41837">MYLPLPLLGYLADSHGPVILAVLSFLFFSPSYWISALYIQKNWSYWVLALSFGFIGLATSSLYFASLLTCAKLYPKNKGLTISVPVTCYGLSSLIGSQILKLKFLKDLDKDELNLFKVFKFFAWIYLILGGFNWISSSVVTIEKKLILRTDEELSLLDNEIEVNHRLKYLKFLKDPAAYVLLLSILLTIGPSEMYITNMGSIVSQFNPTLSISDQVSLHAVSSTFARLSVGGLSDYLFNRLNISRVYILLTLMVLGILTQVFLQFSDFFSYNFQIISILSGFTYGGLFTLFPTIVLSIWGSELFGSCWGSFMVAPAIGGSGFNMIFAHIFESNCLIDGAKGGCLGDLFKMILSSFVGGAVLIILLGRIMEVKKGISL</sequence>
<keyword evidence="6 9" id="KW-1133">Transmembrane helix</keyword>
<feature type="transmembrane region" description="Helical" evidence="9">
    <location>
        <begin position="275"/>
        <end position="299"/>
    </location>
</feature>
<protein>
    <recommendedName>
        <fullName evidence="8">Probable transporter MCH1</fullName>
    </recommendedName>
</protein>
<dbReference type="EMBL" id="JAEUBF010000131">
    <property type="protein sequence ID" value="KAH3680347.1"/>
    <property type="molecule type" value="Genomic_DNA"/>
</dbReference>
<feature type="transmembrane region" description="Helical" evidence="9">
    <location>
        <begin position="311"/>
        <end position="330"/>
    </location>
</feature>
<evidence type="ECO:0000256" key="7">
    <source>
        <dbReference type="ARBA" id="ARBA00023136"/>
    </source>
</evidence>
<reference evidence="10" key="1">
    <citation type="journal article" date="2021" name="Open Biol.">
        <title>Shared evolutionary footprints suggest mitochondrial oxidative damage underlies multiple complex I losses in fungi.</title>
        <authorList>
            <person name="Schikora-Tamarit M.A."/>
            <person name="Marcet-Houben M."/>
            <person name="Nosek J."/>
            <person name="Gabaldon T."/>
        </authorList>
    </citation>
    <scope>NUCLEOTIDE SEQUENCE</scope>
    <source>
        <strain evidence="10">CBS6341</strain>
    </source>
</reference>
<proteinExistence type="inferred from homology"/>
<feature type="transmembrane region" description="Helical" evidence="9">
    <location>
        <begin position="246"/>
        <end position="263"/>
    </location>
</feature>
<evidence type="ECO:0000313" key="11">
    <source>
        <dbReference type="Proteomes" id="UP000769528"/>
    </source>
</evidence>
<accession>A0A9P8PY62</accession>
<evidence type="ECO:0000256" key="9">
    <source>
        <dbReference type="SAM" id="Phobius"/>
    </source>
</evidence>
<feature type="transmembrane region" description="Helical" evidence="9">
    <location>
        <begin position="350"/>
        <end position="369"/>
    </location>
</feature>
<keyword evidence="11" id="KW-1185">Reference proteome</keyword>
<dbReference type="GO" id="GO:0022857">
    <property type="term" value="F:transmembrane transporter activity"/>
    <property type="evidence" value="ECO:0007669"/>
    <property type="project" value="InterPro"/>
</dbReference>
<keyword evidence="7 9" id="KW-0472">Membrane</keyword>
<feature type="transmembrane region" description="Helical" evidence="9">
    <location>
        <begin position="45"/>
        <end position="68"/>
    </location>
</feature>
<name>A0A9P8PY62_9ASCO</name>
<dbReference type="AlphaFoldDB" id="A0A9P8PY62"/>
<comment type="caution">
    <text evidence="10">The sequence shown here is derived from an EMBL/GenBank/DDBJ whole genome shotgun (WGS) entry which is preliminary data.</text>
</comment>
<evidence type="ECO:0000256" key="8">
    <source>
        <dbReference type="ARBA" id="ARBA00039330"/>
    </source>
</evidence>
<keyword evidence="5 9" id="KW-0812">Transmembrane</keyword>
<evidence type="ECO:0000256" key="1">
    <source>
        <dbReference type="ARBA" id="ARBA00004128"/>
    </source>
</evidence>
<dbReference type="PANTHER" id="PTHR21576:SF45">
    <property type="entry name" value="TRANSPORTER MCH1-RELATED"/>
    <property type="match status" value="1"/>
</dbReference>
<reference evidence="10" key="2">
    <citation type="submission" date="2021-01" db="EMBL/GenBank/DDBJ databases">
        <authorList>
            <person name="Schikora-Tamarit M.A."/>
        </authorList>
    </citation>
    <scope>NUCLEOTIDE SEQUENCE</scope>
    <source>
        <strain evidence="10">CBS6341</strain>
    </source>
</reference>
<evidence type="ECO:0000256" key="2">
    <source>
        <dbReference type="ARBA" id="ARBA00008335"/>
    </source>
</evidence>
<evidence type="ECO:0000256" key="4">
    <source>
        <dbReference type="ARBA" id="ARBA00022554"/>
    </source>
</evidence>
<dbReference type="Pfam" id="PF07690">
    <property type="entry name" value="MFS_1"/>
    <property type="match status" value="1"/>
</dbReference>
<evidence type="ECO:0000256" key="3">
    <source>
        <dbReference type="ARBA" id="ARBA00022448"/>
    </source>
</evidence>
<comment type="subcellular location">
    <subcellularLocation>
        <location evidence="1">Vacuole membrane</location>
        <topology evidence="1">Multi-pass membrane protein</topology>
    </subcellularLocation>
</comment>